<dbReference type="Pfam" id="PF13561">
    <property type="entry name" value="adh_short_C2"/>
    <property type="match status" value="1"/>
</dbReference>
<comment type="caution">
    <text evidence="4">The sequence shown here is derived from an EMBL/GenBank/DDBJ whole genome shotgun (WGS) entry which is preliminary data.</text>
</comment>
<gene>
    <name evidence="4" type="ORF">A5679_24265</name>
</gene>
<name>A0A1A2UQU0_MYCSC</name>
<dbReference type="CDD" id="cd05233">
    <property type="entry name" value="SDR_c"/>
    <property type="match status" value="1"/>
</dbReference>
<proteinExistence type="inferred from homology"/>
<evidence type="ECO:0000256" key="2">
    <source>
        <dbReference type="ARBA" id="ARBA00023002"/>
    </source>
</evidence>
<reference evidence="4 5" key="1">
    <citation type="submission" date="2016-06" db="EMBL/GenBank/DDBJ databases">
        <authorList>
            <person name="Kjaerup R.B."/>
            <person name="Dalgaard T.S."/>
            <person name="Juul-Madsen H.R."/>
        </authorList>
    </citation>
    <scope>NUCLEOTIDE SEQUENCE [LARGE SCALE GENOMIC DNA]</scope>
    <source>
        <strain evidence="4 5">E2838</strain>
    </source>
</reference>
<evidence type="ECO:0000259" key="3">
    <source>
        <dbReference type="SMART" id="SM00822"/>
    </source>
</evidence>
<organism evidence="4 5">
    <name type="scientific">Mycobacterium scrofulaceum</name>
    <dbReference type="NCBI Taxonomy" id="1783"/>
    <lineage>
        <taxon>Bacteria</taxon>
        <taxon>Bacillati</taxon>
        <taxon>Actinomycetota</taxon>
        <taxon>Actinomycetes</taxon>
        <taxon>Mycobacteriales</taxon>
        <taxon>Mycobacteriaceae</taxon>
        <taxon>Mycobacterium</taxon>
    </lineage>
</organism>
<accession>A0A1A2UQU0</accession>
<dbReference type="GO" id="GO:0050664">
    <property type="term" value="F:oxidoreductase activity, acting on NAD(P)H, oxygen as acceptor"/>
    <property type="evidence" value="ECO:0007669"/>
    <property type="project" value="TreeGrafter"/>
</dbReference>
<feature type="domain" description="Ketoreductase" evidence="3">
    <location>
        <begin position="7"/>
        <end position="203"/>
    </location>
</feature>
<dbReference type="PRINTS" id="PR00081">
    <property type="entry name" value="GDHRDH"/>
</dbReference>
<dbReference type="Proteomes" id="UP000092207">
    <property type="component" value="Unassembled WGS sequence"/>
</dbReference>
<dbReference type="InterPro" id="IPR057326">
    <property type="entry name" value="KR_dom"/>
</dbReference>
<evidence type="ECO:0000313" key="4">
    <source>
        <dbReference type="EMBL" id="OBH90916.1"/>
    </source>
</evidence>
<dbReference type="InterPro" id="IPR020904">
    <property type="entry name" value="Sc_DH/Rdtase_CS"/>
</dbReference>
<sequence length="248" mass="25106">MSDLSGKTALVTGGNSGIGLAAARRLADAGAHVILTGRNQQTIDAAVASIGERATGIRADVANLDDVAAVADAVASRGKGLDVLFANAGGGEFAALGDISVEHFTSTFMTNVGGTLFTVQAMLPLLNPGSSIVLTGSTAAYNGTPAFSVYAATKAAIRSFGRTWAAELVGRGIRVNTIVPGPVETPGLMGLAPAGREQELREGEASKVPMGRLGRPEEVAAAVLFLASDESSFMTGSEIFVDGGAEQI</sequence>
<dbReference type="EMBL" id="LZJY01000351">
    <property type="protein sequence ID" value="OBH90916.1"/>
    <property type="molecule type" value="Genomic_DNA"/>
</dbReference>
<dbReference type="SMART" id="SM00822">
    <property type="entry name" value="PKS_KR"/>
    <property type="match status" value="1"/>
</dbReference>
<dbReference type="Gene3D" id="3.40.50.720">
    <property type="entry name" value="NAD(P)-binding Rossmann-like Domain"/>
    <property type="match status" value="1"/>
</dbReference>
<dbReference type="PROSITE" id="PS00061">
    <property type="entry name" value="ADH_SHORT"/>
    <property type="match status" value="1"/>
</dbReference>
<evidence type="ECO:0000256" key="1">
    <source>
        <dbReference type="ARBA" id="ARBA00006484"/>
    </source>
</evidence>
<dbReference type="RefSeq" id="WP_067309310.1">
    <property type="nucleotide sequence ID" value="NZ_LZJY01000351.1"/>
</dbReference>
<evidence type="ECO:0000313" key="5">
    <source>
        <dbReference type="Proteomes" id="UP000092207"/>
    </source>
</evidence>
<dbReference type="SUPFAM" id="SSF51735">
    <property type="entry name" value="NAD(P)-binding Rossmann-fold domains"/>
    <property type="match status" value="1"/>
</dbReference>
<dbReference type="FunFam" id="3.40.50.720:FF:000084">
    <property type="entry name" value="Short-chain dehydrogenase reductase"/>
    <property type="match status" value="1"/>
</dbReference>
<dbReference type="InterPro" id="IPR002347">
    <property type="entry name" value="SDR_fam"/>
</dbReference>
<dbReference type="PANTHER" id="PTHR43008">
    <property type="entry name" value="BENZIL REDUCTASE"/>
    <property type="match status" value="1"/>
</dbReference>
<comment type="similarity">
    <text evidence="1">Belongs to the short-chain dehydrogenases/reductases (SDR) family.</text>
</comment>
<keyword evidence="2" id="KW-0560">Oxidoreductase</keyword>
<protein>
    <submittedName>
        <fullName evidence="4">Short-chain dehydrogenase</fullName>
    </submittedName>
</protein>
<dbReference type="AlphaFoldDB" id="A0A1A2UQU0"/>
<dbReference type="PANTHER" id="PTHR43008:SF4">
    <property type="entry name" value="CHAIN DEHYDROGENASE, PUTATIVE (AFU_ORTHOLOGUE AFUA_4G08710)-RELATED"/>
    <property type="match status" value="1"/>
</dbReference>
<dbReference type="InterPro" id="IPR036291">
    <property type="entry name" value="NAD(P)-bd_dom_sf"/>
</dbReference>